<accession>A0A644WFJ3</accession>
<name>A0A644WFJ3_9ZZZZ</name>
<reference evidence="2" key="1">
    <citation type="submission" date="2019-08" db="EMBL/GenBank/DDBJ databases">
        <authorList>
            <person name="Kucharzyk K."/>
            <person name="Murdoch R.W."/>
            <person name="Higgins S."/>
            <person name="Loffler F."/>
        </authorList>
    </citation>
    <scope>NUCLEOTIDE SEQUENCE</scope>
</reference>
<gene>
    <name evidence="2" type="ORF">SDC9_48562</name>
</gene>
<feature type="region of interest" description="Disordered" evidence="1">
    <location>
        <begin position="175"/>
        <end position="194"/>
    </location>
</feature>
<dbReference type="EMBL" id="VSSQ01000860">
    <property type="protein sequence ID" value="MPM02317.1"/>
    <property type="molecule type" value="Genomic_DNA"/>
</dbReference>
<sequence length="194" mass="21143">MLSIDSQLPGSLYAPVKTTFLFEIDTLEPFKLLPDGENKFAVFETAYGKGGGKMGKAELSGFACRLAEVVGKALLTSCAAFTLPLRALDKREPALVVIQLGDYLKLIHFGNLQQGLIPPLGFFLRENVAVREVQDRIPPLIEQTLDAGGTAGTATGMYENITCFHADTIRQTKPLLQPPSNPCRVQPYRGGRYA</sequence>
<evidence type="ECO:0000256" key="1">
    <source>
        <dbReference type="SAM" id="MobiDB-lite"/>
    </source>
</evidence>
<proteinExistence type="predicted"/>
<comment type="caution">
    <text evidence="2">The sequence shown here is derived from an EMBL/GenBank/DDBJ whole genome shotgun (WGS) entry which is preliminary data.</text>
</comment>
<protein>
    <submittedName>
        <fullName evidence="2">Uncharacterized protein</fullName>
    </submittedName>
</protein>
<organism evidence="2">
    <name type="scientific">bioreactor metagenome</name>
    <dbReference type="NCBI Taxonomy" id="1076179"/>
    <lineage>
        <taxon>unclassified sequences</taxon>
        <taxon>metagenomes</taxon>
        <taxon>ecological metagenomes</taxon>
    </lineage>
</organism>
<evidence type="ECO:0000313" key="2">
    <source>
        <dbReference type="EMBL" id="MPM02317.1"/>
    </source>
</evidence>
<dbReference type="AlphaFoldDB" id="A0A644WFJ3"/>